<organism evidence="1 2">
    <name type="scientific">Candidatus Sungbacteria bacterium RIFCSPHIGHO2_02_FULL_47_11</name>
    <dbReference type="NCBI Taxonomy" id="1802270"/>
    <lineage>
        <taxon>Bacteria</taxon>
        <taxon>Candidatus Sungiibacteriota</taxon>
    </lineage>
</organism>
<dbReference type="EMBL" id="MHQI01000070">
    <property type="protein sequence ID" value="OGZ98283.1"/>
    <property type="molecule type" value="Genomic_DNA"/>
</dbReference>
<protein>
    <submittedName>
        <fullName evidence="1">Uncharacterized protein</fullName>
    </submittedName>
</protein>
<comment type="caution">
    <text evidence="1">The sequence shown here is derived from an EMBL/GenBank/DDBJ whole genome shotgun (WGS) entry which is preliminary data.</text>
</comment>
<reference evidence="1 2" key="1">
    <citation type="journal article" date="2016" name="Nat. Commun.">
        <title>Thousands of microbial genomes shed light on interconnected biogeochemical processes in an aquifer system.</title>
        <authorList>
            <person name="Anantharaman K."/>
            <person name="Brown C.T."/>
            <person name="Hug L.A."/>
            <person name="Sharon I."/>
            <person name="Castelle C.J."/>
            <person name="Probst A.J."/>
            <person name="Thomas B.C."/>
            <person name="Singh A."/>
            <person name="Wilkins M.J."/>
            <person name="Karaoz U."/>
            <person name="Brodie E.L."/>
            <person name="Williams K.H."/>
            <person name="Hubbard S.S."/>
            <person name="Banfield J.F."/>
        </authorList>
    </citation>
    <scope>NUCLEOTIDE SEQUENCE [LARGE SCALE GENOMIC DNA]</scope>
</reference>
<proteinExistence type="predicted"/>
<name>A0A1G2KG91_9BACT</name>
<accession>A0A1G2KG91</accession>
<evidence type="ECO:0000313" key="1">
    <source>
        <dbReference type="EMBL" id="OGZ98283.1"/>
    </source>
</evidence>
<sequence>MTTKREYTATLVEHVKRAQHYLIVRRKKDGPWAVFGFLSFSAFLNPYQKSLSWRNAGFSSESREARRGIAWLFREDMNGLQPKIPSLQQKLDF</sequence>
<gene>
    <name evidence="1" type="ORF">A3C07_01580</name>
</gene>
<evidence type="ECO:0000313" key="2">
    <source>
        <dbReference type="Proteomes" id="UP000179023"/>
    </source>
</evidence>
<dbReference type="AlphaFoldDB" id="A0A1G2KG91"/>
<dbReference type="Proteomes" id="UP000179023">
    <property type="component" value="Unassembled WGS sequence"/>
</dbReference>